<dbReference type="Proteomes" id="UP001280121">
    <property type="component" value="Unassembled WGS sequence"/>
</dbReference>
<dbReference type="AlphaFoldDB" id="A0AAD9TU82"/>
<proteinExistence type="predicted"/>
<dbReference type="InterPro" id="IPR036224">
    <property type="entry name" value="GINS_bundle-like_dom_sf"/>
</dbReference>
<protein>
    <submittedName>
        <fullName evidence="1">Uncharacterized protein</fullName>
    </submittedName>
</protein>
<comment type="caution">
    <text evidence="1">The sequence shown here is derived from an EMBL/GenBank/DDBJ whole genome shotgun (WGS) entry which is preliminary data.</text>
</comment>
<evidence type="ECO:0000313" key="1">
    <source>
        <dbReference type="EMBL" id="KAK2642322.1"/>
    </source>
</evidence>
<reference evidence="1" key="1">
    <citation type="journal article" date="2023" name="Plant J.">
        <title>Genome sequences and population genomics provide insights into the demographic history, inbreeding, and mutation load of two 'living fossil' tree species of Dipteronia.</title>
        <authorList>
            <person name="Feng Y."/>
            <person name="Comes H.P."/>
            <person name="Chen J."/>
            <person name="Zhu S."/>
            <person name="Lu R."/>
            <person name="Zhang X."/>
            <person name="Li P."/>
            <person name="Qiu J."/>
            <person name="Olsen K.M."/>
            <person name="Qiu Y."/>
        </authorList>
    </citation>
    <scope>NUCLEOTIDE SEQUENCE</scope>
    <source>
        <strain evidence="1">KIB01</strain>
    </source>
</reference>
<organism evidence="1 2">
    <name type="scientific">Dipteronia dyeriana</name>
    <dbReference type="NCBI Taxonomy" id="168575"/>
    <lineage>
        <taxon>Eukaryota</taxon>
        <taxon>Viridiplantae</taxon>
        <taxon>Streptophyta</taxon>
        <taxon>Embryophyta</taxon>
        <taxon>Tracheophyta</taxon>
        <taxon>Spermatophyta</taxon>
        <taxon>Magnoliopsida</taxon>
        <taxon>eudicotyledons</taxon>
        <taxon>Gunneridae</taxon>
        <taxon>Pentapetalae</taxon>
        <taxon>rosids</taxon>
        <taxon>malvids</taxon>
        <taxon>Sapindales</taxon>
        <taxon>Sapindaceae</taxon>
        <taxon>Hippocastanoideae</taxon>
        <taxon>Acereae</taxon>
        <taxon>Dipteronia</taxon>
    </lineage>
</organism>
<evidence type="ECO:0000313" key="2">
    <source>
        <dbReference type="Proteomes" id="UP001280121"/>
    </source>
</evidence>
<keyword evidence="2" id="KW-1185">Reference proteome</keyword>
<dbReference type="SUPFAM" id="SSF158573">
    <property type="entry name" value="GINS helical bundle-like"/>
    <property type="match status" value="1"/>
</dbReference>
<accession>A0AAD9TU82</accession>
<gene>
    <name evidence="1" type="ORF">Ddye_024085</name>
</gene>
<dbReference type="Gene3D" id="1.20.58.1030">
    <property type="match status" value="1"/>
</dbReference>
<sequence length="130" mass="14998">RKHPFTSVSYTKKINSLSPLILRSPSSFLSRLSHSAGRVALVSGVQFLGVNAVCWWLDKGSSQSSNWCLNWKEETVEEFEQSGMDPLTISLYYIDLDRAQFLLRSFLRIRLQKELIEDQLVNVYPWPNSM</sequence>
<name>A0AAD9TU82_9ROSI</name>
<dbReference type="EMBL" id="JANJYI010000007">
    <property type="protein sequence ID" value="KAK2642322.1"/>
    <property type="molecule type" value="Genomic_DNA"/>
</dbReference>
<feature type="non-terminal residue" evidence="1">
    <location>
        <position position="130"/>
    </location>
</feature>